<dbReference type="EnsemblPlants" id="MELO3C029838.2.1">
    <property type="protein sequence ID" value="MELO3C029838.2.1"/>
    <property type="gene ID" value="MELO3C029838.2"/>
</dbReference>
<proteinExistence type="predicted"/>
<feature type="region of interest" description="Disordered" evidence="1">
    <location>
        <begin position="1"/>
        <end position="61"/>
    </location>
</feature>
<feature type="compositionally biased region" description="Polar residues" evidence="1">
    <location>
        <begin position="15"/>
        <end position="32"/>
    </location>
</feature>
<sequence>MQNRELNEPKWRLHSSGNSQIQQTGSSRASEPTNRELTGRTTSPLQKPDPNPPLFSSLRYL</sequence>
<evidence type="ECO:0000313" key="2">
    <source>
        <dbReference type="EnsemblPlants" id="MELO3C029838.2.1"/>
    </source>
</evidence>
<feature type="compositionally biased region" description="Basic and acidic residues" evidence="1">
    <location>
        <begin position="1"/>
        <end position="11"/>
    </location>
</feature>
<dbReference type="AlphaFoldDB" id="A0A9I9E7F1"/>
<dbReference type="Gramene" id="MELO3C029838.2.1">
    <property type="protein sequence ID" value="MELO3C029838.2.1"/>
    <property type="gene ID" value="MELO3C029838.2"/>
</dbReference>
<evidence type="ECO:0000256" key="1">
    <source>
        <dbReference type="SAM" id="MobiDB-lite"/>
    </source>
</evidence>
<organism evidence="2">
    <name type="scientific">Cucumis melo</name>
    <name type="common">Muskmelon</name>
    <dbReference type="NCBI Taxonomy" id="3656"/>
    <lineage>
        <taxon>Eukaryota</taxon>
        <taxon>Viridiplantae</taxon>
        <taxon>Streptophyta</taxon>
        <taxon>Embryophyta</taxon>
        <taxon>Tracheophyta</taxon>
        <taxon>Spermatophyta</taxon>
        <taxon>Magnoliopsida</taxon>
        <taxon>eudicotyledons</taxon>
        <taxon>Gunneridae</taxon>
        <taxon>Pentapetalae</taxon>
        <taxon>rosids</taxon>
        <taxon>fabids</taxon>
        <taxon>Cucurbitales</taxon>
        <taxon>Cucurbitaceae</taxon>
        <taxon>Benincaseae</taxon>
        <taxon>Cucumis</taxon>
    </lineage>
</organism>
<name>A0A9I9E7F1_CUCME</name>
<reference evidence="2" key="1">
    <citation type="submission" date="2023-03" db="UniProtKB">
        <authorList>
            <consortium name="EnsemblPlants"/>
        </authorList>
    </citation>
    <scope>IDENTIFICATION</scope>
</reference>
<protein>
    <submittedName>
        <fullName evidence="2">Uncharacterized protein</fullName>
    </submittedName>
</protein>
<accession>A0A9I9E7F1</accession>